<feature type="domain" description="Tubulin/FtsZ 2-layer sandwich" evidence="11">
    <location>
        <begin position="287"/>
        <end position="404"/>
    </location>
</feature>
<comment type="similarity">
    <text evidence="2">Belongs to the FtsZ family.</text>
</comment>
<dbReference type="InterPro" id="IPR020805">
    <property type="entry name" value="Cell_div_FtsZ_CS"/>
</dbReference>
<dbReference type="FunFam" id="3.40.50.1440:FF:000023">
    <property type="entry name" value="Cell division protein FtsZ"/>
    <property type="match status" value="1"/>
</dbReference>
<dbReference type="InterPro" id="IPR008280">
    <property type="entry name" value="Tub_FtsZ_C"/>
</dbReference>
<keyword evidence="4" id="KW-0132">Cell division</keyword>
<dbReference type="PANTHER" id="PTHR30314:SF3">
    <property type="entry name" value="MITOCHONDRIAL DIVISION PROTEIN FSZA"/>
    <property type="match status" value="1"/>
</dbReference>
<keyword evidence="5" id="KW-0547">Nucleotide-binding</keyword>
<evidence type="ECO:0000256" key="4">
    <source>
        <dbReference type="ARBA" id="ARBA00022618"/>
    </source>
</evidence>
<dbReference type="PANTHER" id="PTHR30314">
    <property type="entry name" value="CELL DIVISION PROTEIN FTSZ-RELATED"/>
    <property type="match status" value="1"/>
</dbReference>
<feature type="domain" description="Tubulin/FtsZ GTPase" evidence="10">
    <location>
        <begin position="93"/>
        <end position="285"/>
    </location>
</feature>
<dbReference type="Proteomes" id="UP001165085">
    <property type="component" value="Unassembled WGS sequence"/>
</dbReference>
<keyword evidence="3" id="KW-0963">Cytoplasm</keyword>
<evidence type="ECO:0000256" key="2">
    <source>
        <dbReference type="ARBA" id="ARBA00009690"/>
    </source>
</evidence>
<evidence type="ECO:0000313" key="12">
    <source>
        <dbReference type="EMBL" id="GMH59109.1"/>
    </source>
</evidence>
<dbReference type="Gene3D" id="3.30.1330.20">
    <property type="entry name" value="Tubulin/FtsZ, C-terminal domain"/>
    <property type="match status" value="1"/>
</dbReference>
<proteinExistence type="inferred from homology"/>
<evidence type="ECO:0000313" key="13">
    <source>
        <dbReference type="Proteomes" id="UP001165085"/>
    </source>
</evidence>
<keyword evidence="8" id="KW-0131">Cell cycle</keyword>
<evidence type="ECO:0000256" key="7">
    <source>
        <dbReference type="ARBA" id="ARBA00023210"/>
    </source>
</evidence>
<dbReference type="GO" id="GO:0005737">
    <property type="term" value="C:cytoplasm"/>
    <property type="evidence" value="ECO:0007669"/>
    <property type="project" value="UniProtKB-SubCell"/>
</dbReference>
<evidence type="ECO:0000256" key="6">
    <source>
        <dbReference type="ARBA" id="ARBA00023134"/>
    </source>
</evidence>
<dbReference type="InterPro" id="IPR036525">
    <property type="entry name" value="Tubulin/FtsZ_GTPase_sf"/>
</dbReference>
<dbReference type="PROSITE" id="PS01135">
    <property type="entry name" value="FTSZ_2"/>
    <property type="match status" value="1"/>
</dbReference>
<evidence type="ECO:0000256" key="3">
    <source>
        <dbReference type="ARBA" id="ARBA00022490"/>
    </source>
</evidence>
<dbReference type="InterPro" id="IPR003008">
    <property type="entry name" value="Tubulin_FtsZ_GTPase"/>
</dbReference>
<evidence type="ECO:0000256" key="5">
    <source>
        <dbReference type="ARBA" id="ARBA00022741"/>
    </source>
</evidence>
<dbReference type="OrthoDB" id="70257at2759"/>
<dbReference type="GO" id="GO:0048285">
    <property type="term" value="P:organelle fission"/>
    <property type="evidence" value="ECO:0007669"/>
    <property type="project" value="TreeGrafter"/>
</dbReference>
<dbReference type="NCBIfam" id="TIGR00065">
    <property type="entry name" value="ftsZ"/>
    <property type="match status" value="1"/>
</dbReference>
<dbReference type="Gene3D" id="3.40.50.1440">
    <property type="entry name" value="Tubulin/FtsZ, GTPase domain"/>
    <property type="match status" value="1"/>
</dbReference>
<gene>
    <name evidence="12" type="ORF">TrST_g13017</name>
</gene>
<dbReference type="GO" id="GO:0005874">
    <property type="term" value="C:microtubule"/>
    <property type="evidence" value="ECO:0007669"/>
    <property type="project" value="InterPro"/>
</dbReference>
<keyword evidence="6" id="KW-0342">GTP-binding</keyword>
<reference evidence="13" key="1">
    <citation type="journal article" date="2023" name="Commun. Biol.">
        <title>Genome analysis of Parmales, the sister group of diatoms, reveals the evolutionary specialization of diatoms from phago-mixotrophs to photoautotrophs.</title>
        <authorList>
            <person name="Ban H."/>
            <person name="Sato S."/>
            <person name="Yoshikawa S."/>
            <person name="Yamada K."/>
            <person name="Nakamura Y."/>
            <person name="Ichinomiya M."/>
            <person name="Sato N."/>
            <person name="Blanc-Mathieu R."/>
            <person name="Endo H."/>
            <person name="Kuwata A."/>
            <person name="Ogata H."/>
        </authorList>
    </citation>
    <scope>NUCLEOTIDE SEQUENCE [LARGE SCALE GENOMIC DNA]</scope>
    <source>
        <strain evidence="13">NIES 3701</strain>
    </source>
</reference>
<dbReference type="GO" id="GO:0005525">
    <property type="term" value="F:GTP binding"/>
    <property type="evidence" value="ECO:0007669"/>
    <property type="project" value="UniProtKB-KW"/>
</dbReference>
<dbReference type="EMBL" id="BRXY01000057">
    <property type="protein sequence ID" value="GMH59109.1"/>
    <property type="molecule type" value="Genomic_DNA"/>
</dbReference>
<comment type="caution">
    <text evidence="12">The sequence shown here is derived from an EMBL/GenBank/DDBJ whole genome shotgun (WGS) entry which is preliminary data.</text>
</comment>
<evidence type="ECO:0000256" key="9">
    <source>
        <dbReference type="SAM" id="MobiDB-lite"/>
    </source>
</evidence>
<dbReference type="InterPro" id="IPR018316">
    <property type="entry name" value="Tubulin/FtsZ_2-layer-sand-dom"/>
</dbReference>
<dbReference type="InterPro" id="IPR037103">
    <property type="entry name" value="Tubulin/FtsZ-like_C"/>
</dbReference>
<dbReference type="InterPro" id="IPR000158">
    <property type="entry name" value="Cell_div_FtsZ"/>
</dbReference>
<evidence type="ECO:0000259" key="11">
    <source>
        <dbReference type="SMART" id="SM00865"/>
    </source>
</evidence>
<dbReference type="InterPro" id="IPR024757">
    <property type="entry name" value="FtsZ_C"/>
</dbReference>
<dbReference type="GO" id="GO:0003924">
    <property type="term" value="F:GTPase activity"/>
    <property type="evidence" value="ECO:0007669"/>
    <property type="project" value="InterPro"/>
</dbReference>
<sequence length="469" mass="48668">MPQQQKSLAKSMKSMFTTPIAASALVLCLCVQQSLSFTLHPFAAPNTRSVLALSSYESGSADETSSGFESSFSVPPLTESDIIMPEGSANPCVIKVLGVGGGGGNAVNRMVETNIQGVQFWGINTDAQALTKSMAKNTLNIGRKVTRGLGAGGNPAVGKGAAQESRAEIEAVCNGSDLVFVTAGMGGGTGSGAAPIVAEIAKDCGCLTVGVVTKPFGFEGRKRMQQANKAIEELQAAVDTLIVVSNDKLLQIVPENTPVTDAFLVADDILRQGVVGISEIIIKPGLINVDFADVRTIMGNAGTALMGVGTGEGKSRAQDAAVAAISSPLLDFPIKRAKGIVFNVVGGYDLTLAEINAAAEVVYENADPDANIIFGALVDPKMENEVSITVLATGFGDALKAGVDKGSSKGNSVGDALDADFYKTRRQNTQSPLGADASADETLDYVTGKKPKEKESGVSGFFRKLRRRL</sequence>
<dbReference type="CDD" id="cd02201">
    <property type="entry name" value="FtsZ_type1"/>
    <property type="match status" value="1"/>
</dbReference>
<name>A0A9W6ZZ39_9STRA</name>
<dbReference type="InterPro" id="IPR017975">
    <property type="entry name" value="Tubulin_CS"/>
</dbReference>
<dbReference type="HAMAP" id="MF_00909">
    <property type="entry name" value="FtsZ"/>
    <property type="match status" value="1"/>
</dbReference>
<accession>A0A9W6ZZ39</accession>
<dbReference type="SUPFAM" id="SSF55307">
    <property type="entry name" value="Tubulin C-terminal domain-like"/>
    <property type="match status" value="1"/>
</dbReference>
<keyword evidence="7" id="KW-0717">Septation</keyword>
<evidence type="ECO:0008006" key="14">
    <source>
        <dbReference type="Google" id="ProtNLM"/>
    </source>
</evidence>
<dbReference type="PROSITE" id="PS01134">
    <property type="entry name" value="FTSZ_1"/>
    <property type="match status" value="1"/>
</dbReference>
<keyword evidence="13" id="KW-1185">Reference proteome</keyword>
<dbReference type="InterPro" id="IPR045061">
    <property type="entry name" value="FtsZ/CetZ"/>
</dbReference>
<protein>
    <recommendedName>
        <fullName evidence="14">Plastid division protein FtsZ</fullName>
    </recommendedName>
</protein>
<dbReference type="GO" id="GO:0051301">
    <property type="term" value="P:cell division"/>
    <property type="evidence" value="ECO:0007669"/>
    <property type="project" value="UniProtKB-KW"/>
</dbReference>
<organism evidence="12 13">
    <name type="scientific">Triparma strigata</name>
    <dbReference type="NCBI Taxonomy" id="1606541"/>
    <lineage>
        <taxon>Eukaryota</taxon>
        <taxon>Sar</taxon>
        <taxon>Stramenopiles</taxon>
        <taxon>Ochrophyta</taxon>
        <taxon>Bolidophyceae</taxon>
        <taxon>Parmales</taxon>
        <taxon>Triparmaceae</taxon>
        <taxon>Triparma</taxon>
    </lineage>
</organism>
<feature type="region of interest" description="Disordered" evidence="9">
    <location>
        <begin position="427"/>
        <end position="459"/>
    </location>
</feature>
<evidence type="ECO:0000259" key="10">
    <source>
        <dbReference type="SMART" id="SM00864"/>
    </source>
</evidence>
<evidence type="ECO:0000256" key="1">
    <source>
        <dbReference type="ARBA" id="ARBA00004496"/>
    </source>
</evidence>
<dbReference type="SMART" id="SM00865">
    <property type="entry name" value="Tubulin_C"/>
    <property type="match status" value="1"/>
</dbReference>
<evidence type="ECO:0000256" key="8">
    <source>
        <dbReference type="ARBA" id="ARBA00023306"/>
    </source>
</evidence>
<dbReference type="SUPFAM" id="SSF52490">
    <property type="entry name" value="Tubulin nucleotide-binding domain-like"/>
    <property type="match status" value="1"/>
</dbReference>
<dbReference type="PROSITE" id="PS00227">
    <property type="entry name" value="TUBULIN"/>
    <property type="match status" value="1"/>
</dbReference>
<dbReference type="SMART" id="SM00864">
    <property type="entry name" value="Tubulin"/>
    <property type="match status" value="1"/>
</dbReference>
<comment type="subcellular location">
    <subcellularLocation>
        <location evidence="1">Cytoplasm</location>
    </subcellularLocation>
</comment>
<dbReference type="PRINTS" id="PR00423">
    <property type="entry name" value="CELLDVISFTSZ"/>
</dbReference>
<dbReference type="GO" id="GO:0007017">
    <property type="term" value="P:microtubule-based process"/>
    <property type="evidence" value="ECO:0007669"/>
    <property type="project" value="InterPro"/>
</dbReference>
<dbReference type="Pfam" id="PF12327">
    <property type="entry name" value="FtsZ_C"/>
    <property type="match status" value="1"/>
</dbReference>
<dbReference type="GO" id="GO:0032153">
    <property type="term" value="C:cell division site"/>
    <property type="evidence" value="ECO:0007669"/>
    <property type="project" value="TreeGrafter"/>
</dbReference>
<dbReference type="AlphaFoldDB" id="A0A9W6ZZ39"/>
<dbReference type="Pfam" id="PF00091">
    <property type="entry name" value="Tubulin"/>
    <property type="match status" value="1"/>
</dbReference>